<dbReference type="RefSeq" id="WP_122908574.1">
    <property type="nucleotide sequence ID" value="NZ_CBCSBE010000047.1"/>
</dbReference>
<keyword evidence="2" id="KW-1185">Reference proteome</keyword>
<organism evidence="1 2">
    <name type="scientific">Brevibacillus invocatus</name>
    <dbReference type="NCBI Taxonomy" id="173959"/>
    <lineage>
        <taxon>Bacteria</taxon>
        <taxon>Bacillati</taxon>
        <taxon>Bacillota</taxon>
        <taxon>Bacilli</taxon>
        <taxon>Bacillales</taxon>
        <taxon>Paenibacillaceae</taxon>
        <taxon>Brevibacillus</taxon>
    </lineage>
</organism>
<protein>
    <submittedName>
        <fullName evidence="1">Magnesium and cobalt transport protein CorA</fullName>
    </submittedName>
</protein>
<sequence>MHERTPKERLYWLIELLQHNEIELPRFCDEFSYTYNIDLDYDELTELESKMFRNLVDITSRFSPFEEDHKLDPKAFYKEEDVKEMVKLVVAKLNI</sequence>
<dbReference type="EMBL" id="RHHR01000011">
    <property type="protein sequence ID" value="RNB75002.1"/>
    <property type="molecule type" value="Genomic_DNA"/>
</dbReference>
<evidence type="ECO:0000313" key="2">
    <source>
        <dbReference type="Proteomes" id="UP000282028"/>
    </source>
</evidence>
<dbReference type="OrthoDB" id="2623806at2"/>
<evidence type="ECO:0000313" key="1">
    <source>
        <dbReference type="EMBL" id="RNB75002.1"/>
    </source>
</evidence>
<name>A0A3M8CH01_9BACL</name>
<proteinExistence type="predicted"/>
<dbReference type="AlphaFoldDB" id="A0A3M8CH01"/>
<dbReference type="Proteomes" id="UP000282028">
    <property type="component" value="Unassembled WGS sequence"/>
</dbReference>
<gene>
    <name evidence="1" type="ORF">EDM52_08440</name>
</gene>
<comment type="caution">
    <text evidence="1">The sequence shown here is derived from an EMBL/GenBank/DDBJ whole genome shotgun (WGS) entry which is preliminary data.</text>
</comment>
<reference evidence="1 2" key="1">
    <citation type="submission" date="2018-10" db="EMBL/GenBank/DDBJ databases">
        <title>Phylogenomics of Brevibacillus.</title>
        <authorList>
            <person name="Dunlap C."/>
        </authorList>
    </citation>
    <scope>NUCLEOTIDE SEQUENCE [LARGE SCALE GENOMIC DNA]</scope>
    <source>
        <strain evidence="1 2">JCM 12215</strain>
    </source>
</reference>
<accession>A0A3M8CH01</accession>